<reference evidence="1 2" key="1">
    <citation type="journal article" date="2023" name="Sci. Data">
        <title>Genome assembly of the Korean intertidal mud-creeper Batillaria attramentaria.</title>
        <authorList>
            <person name="Patra A.K."/>
            <person name="Ho P.T."/>
            <person name="Jun S."/>
            <person name="Lee S.J."/>
            <person name="Kim Y."/>
            <person name="Won Y.J."/>
        </authorList>
    </citation>
    <scope>NUCLEOTIDE SEQUENCE [LARGE SCALE GENOMIC DNA]</scope>
    <source>
        <strain evidence="1">Wonlab-2016</strain>
    </source>
</reference>
<accession>A0ABD0LVG3</accession>
<comment type="caution">
    <text evidence="1">The sequence shown here is derived from an EMBL/GenBank/DDBJ whole genome shotgun (WGS) entry which is preliminary data.</text>
</comment>
<protein>
    <submittedName>
        <fullName evidence="1">Uncharacterized protein</fullName>
    </submittedName>
</protein>
<gene>
    <name evidence="1" type="ORF">BaRGS_00005712</name>
</gene>
<dbReference type="Proteomes" id="UP001519460">
    <property type="component" value="Unassembled WGS sequence"/>
</dbReference>
<evidence type="ECO:0000313" key="2">
    <source>
        <dbReference type="Proteomes" id="UP001519460"/>
    </source>
</evidence>
<dbReference type="AlphaFoldDB" id="A0ABD0LVG3"/>
<keyword evidence="2" id="KW-1185">Reference proteome</keyword>
<dbReference type="EMBL" id="JACVVK020000022">
    <property type="protein sequence ID" value="KAK7503086.1"/>
    <property type="molecule type" value="Genomic_DNA"/>
</dbReference>
<evidence type="ECO:0000313" key="1">
    <source>
        <dbReference type="EMBL" id="KAK7503086.1"/>
    </source>
</evidence>
<feature type="non-terminal residue" evidence="1">
    <location>
        <position position="91"/>
    </location>
</feature>
<sequence>MAPCDSESESEALVRAFVCCPSNITFLGDREKCVLATKRPKRAKNRDRETSVLTWLMPGVNQLTAGWMGCGGVCRVLGTRGAWRVTPPVYT</sequence>
<organism evidence="1 2">
    <name type="scientific">Batillaria attramentaria</name>
    <dbReference type="NCBI Taxonomy" id="370345"/>
    <lineage>
        <taxon>Eukaryota</taxon>
        <taxon>Metazoa</taxon>
        <taxon>Spiralia</taxon>
        <taxon>Lophotrochozoa</taxon>
        <taxon>Mollusca</taxon>
        <taxon>Gastropoda</taxon>
        <taxon>Caenogastropoda</taxon>
        <taxon>Sorbeoconcha</taxon>
        <taxon>Cerithioidea</taxon>
        <taxon>Batillariidae</taxon>
        <taxon>Batillaria</taxon>
    </lineage>
</organism>
<name>A0ABD0LVG3_9CAEN</name>
<proteinExistence type="predicted"/>